<evidence type="ECO:0000259" key="2">
    <source>
        <dbReference type="Pfam" id="PF01814"/>
    </source>
</evidence>
<dbReference type="Proteomes" id="UP000003374">
    <property type="component" value="Unassembled WGS sequence"/>
</dbReference>
<gene>
    <name evidence="3" type="ORF">NB231_07187</name>
</gene>
<dbReference type="AlphaFoldDB" id="A4BUJ7"/>
<feature type="coiled-coil region" evidence="1">
    <location>
        <begin position="4"/>
        <end position="31"/>
    </location>
</feature>
<comment type="caution">
    <text evidence="3">The sequence shown here is derived from an EMBL/GenBank/DDBJ whole genome shotgun (WGS) entry which is preliminary data.</text>
</comment>
<protein>
    <recommendedName>
        <fullName evidence="2">Hemerythrin-like domain-containing protein</fullName>
    </recommendedName>
</protein>
<organism evidence="3 4">
    <name type="scientific">Nitrococcus mobilis Nb-231</name>
    <dbReference type="NCBI Taxonomy" id="314278"/>
    <lineage>
        <taxon>Bacteria</taxon>
        <taxon>Pseudomonadati</taxon>
        <taxon>Pseudomonadota</taxon>
        <taxon>Gammaproteobacteria</taxon>
        <taxon>Chromatiales</taxon>
        <taxon>Ectothiorhodospiraceae</taxon>
        <taxon>Nitrococcus</taxon>
    </lineage>
</organism>
<reference evidence="3 4" key="1">
    <citation type="submission" date="2006-02" db="EMBL/GenBank/DDBJ databases">
        <authorList>
            <person name="Waterbury J."/>
            <person name="Ferriera S."/>
            <person name="Johnson J."/>
            <person name="Kravitz S."/>
            <person name="Halpern A."/>
            <person name="Remington K."/>
            <person name="Beeson K."/>
            <person name="Tran B."/>
            <person name="Rogers Y.-H."/>
            <person name="Friedman R."/>
            <person name="Venter J.C."/>
        </authorList>
    </citation>
    <scope>NUCLEOTIDE SEQUENCE [LARGE SCALE GENOMIC DNA]</scope>
    <source>
        <strain evidence="3 4">Nb-231</strain>
    </source>
</reference>
<dbReference type="HOGENOM" id="CLU_095978_1_1_6"/>
<accession>A4BUJ7</accession>
<evidence type="ECO:0000313" key="4">
    <source>
        <dbReference type="Proteomes" id="UP000003374"/>
    </source>
</evidence>
<keyword evidence="1" id="KW-0175">Coiled coil</keyword>
<sequence>MHVLDQLLSRHERIRAVLDMLEQEVESLDQEGSADLSAMKEGFYYLTQYLGPGDNNRERIVYRNVVAREQRAARLVGELTQQHEELRRRSEELLESVEDMTEDVLVAKAEFDARAHRYIELQRQHVAREENELLPLADQLLTDDDWKRIEHTLRQQQWPSLSGIAPVETSHTVTGNTRKPATS</sequence>
<dbReference type="InterPro" id="IPR012312">
    <property type="entry name" value="Hemerythrin-like"/>
</dbReference>
<dbReference type="CDD" id="cd12108">
    <property type="entry name" value="Hr-like"/>
    <property type="match status" value="1"/>
</dbReference>
<dbReference type="eggNOG" id="COG3945">
    <property type="taxonomic scope" value="Bacteria"/>
</dbReference>
<dbReference type="OrthoDB" id="7349010at2"/>
<keyword evidence="4" id="KW-1185">Reference proteome</keyword>
<proteinExistence type="predicted"/>
<dbReference type="STRING" id="314278.NB231_07187"/>
<dbReference type="Gene3D" id="1.20.120.520">
    <property type="entry name" value="nmb1532 protein domain like"/>
    <property type="match status" value="1"/>
</dbReference>
<dbReference type="EMBL" id="AAOF01000019">
    <property type="protein sequence ID" value="EAR20563.1"/>
    <property type="molecule type" value="Genomic_DNA"/>
</dbReference>
<dbReference type="GO" id="GO:0005886">
    <property type="term" value="C:plasma membrane"/>
    <property type="evidence" value="ECO:0007669"/>
    <property type="project" value="TreeGrafter"/>
</dbReference>
<evidence type="ECO:0000256" key="1">
    <source>
        <dbReference type="SAM" id="Coils"/>
    </source>
</evidence>
<dbReference type="PANTHER" id="PTHR39966">
    <property type="entry name" value="BLL2471 PROTEIN-RELATED"/>
    <property type="match status" value="1"/>
</dbReference>
<dbReference type="PANTHER" id="PTHR39966:SF1">
    <property type="entry name" value="HEMERYTHRIN-LIKE DOMAIN-CONTAINING PROTEIN"/>
    <property type="match status" value="1"/>
</dbReference>
<dbReference type="RefSeq" id="WP_005000908.1">
    <property type="nucleotide sequence ID" value="NZ_CH672427.1"/>
</dbReference>
<feature type="domain" description="Hemerythrin-like" evidence="2">
    <location>
        <begin position="3"/>
        <end position="137"/>
    </location>
</feature>
<feature type="coiled-coil region" evidence="1">
    <location>
        <begin position="69"/>
        <end position="103"/>
    </location>
</feature>
<name>A4BUJ7_9GAMM</name>
<evidence type="ECO:0000313" key="3">
    <source>
        <dbReference type="EMBL" id="EAR20563.1"/>
    </source>
</evidence>
<dbReference type="Pfam" id="PF01814">
    <property type="entry name" value="Hemerythrin"/>
    <property type="match status" value="1"/>
</dbReference>